<organism evidence="2 3">
    <name type="scientific">Pseudomonas syringae</name>
    <dbReference type="NCBI Taxonomy" id="317"/>
    <lineage>
        <taxon>Bacteria</taxon>
        <taxon>Pseudomonadati</taxon>
        <taxon>Pseudomonadota</taxon>
        <taxon>Gammaproteobacteria</taxon>
        <taxon>Pseudomonadales</taxon>
        <taxon>Pseudomonadaceae</taxon>
        <taxon>Pseudomonas</taxon>
    </lineage>
</organism>
<keyword evidence="1" id="KW-0472">Membrane</keyword>
<keyword evidence="1" id="KW-1133">Transmembrane helix</keyword>
<evidence type="ECO:0000313" key="3">
    <source>
        <dbReference type="Proteomes" id="UP000093104"/>
    </source>
</evidence>
<dbReference type="OrthoDB" id="7010810at2"/>
<feature type="transmembrane region" description="Helical" evidence="1">
    <location>
        <begin position="153"/>
        <end position="175"/>
    </location>
</feature>
<dbReference type="EMBL" id="LGSI01000058">
    <property type="protein sequence ID" value="OCR23136.1"/>
    <property type="molecule type" value="Genomic_DNA"/>
</dbReference>
<comment type="caution">
    <text evidence="2">The sequence shown here is derived from an EMBL/GenBank/DDBJ whole genome shotgun (WGS) entry which is preliminary data.</text>
</comment>
<gene>
    <name evidence="2" type="ORF">AFK24_20775</name>
</gene>
<dbReference type="Proteomes" id="UP000093104">
    <property type="component" value="Unassembled WGS sequence"/>
</dbReference>
<feature type="transmembrane region" description="Helical" evidence="1">
    <location>
        <begin position="6"/>
        <end position="28"/>
    </location>
</feature>
<proteinExistence type="predicted"/>
<protein>
    <submittedName>
        <fullName evidence="2">Uncharacterized protein</fullName>
    </submittedName>
</protein>
<feature type="transmembrane region" description="Helical" evidence="1">
    <location>
        <begin position="40"/>
        <end position="61"/>
    </location>
</feature>
<sequence length="184" mass="20719">MDTTWFHIQYLVITAILFAPSLWAKFALGGENFSGKKQLIVFLYNVAIVIGHMIFANTGHIQFVGEARSPVVVTATGYMILAYVYAIPRPIRYTVEEKRAMLKPGEPDIEIYSRRENFFYYLRIGIFVPFFCVPVTGAILLGPLQFITLEPHAVRAIGLILYVIVVPAVIIGALYEGKKYGRVL</sequence>
<reference evidence="2 3" key="1">
    <citation type="submission" date="2015-07" db="EMBL/GenBank/DDBJ databases">
        <title>Draft genome sequence of a diazotrophic, plant growth-promoting rhizobacterium of the Pseudomonas syringae complex.</title>
        <authorList>
            <person name="Patten C.L."/>
            <person name="Jeong H."/>
        </authorList>
    </citation>
    <scope>NUCLEOTIDE SEQUENCE [LARGE SCALE GENOMIC DNA]</scope>
    <source>
        <strain evidence="2 3">GR12-2</strain>
    </source>
</reference>
<feature type="transmembrane region" description="Helical" evidence="1">
    <location>
        <begin position="67"/>
        <end position="86"/>
    </location>
</feature>
<accession>A0A1C7Z244</accession>
<dbReference type="AlphaFoldDB" id="A0A1C7Z244"/>
<keyword evidence="1" id="KW-0812">Transmembrane</keyword>
<dbReference type="RefSeq" id="WP_065835012.1">
    <property type="nucleotide sequence ID" value="NZ_LGSI01000058.1"/>
</dbReference>
<name>A0A1C7Z244_PSESX</name>
<evidence type="ECO:0000313" key="2">
    <source>
        <dbReference type="EMBL" id="OCR23136.1"/>
    </source>
</evidence>
<feature type="transmembrane region" description="Helical" evidence="1">
    <location>
        <begin position="120"/>
        <end position="141"/>
    </location>
</feature>
<evidence type="ECO:0000256" key="1">
    <source>
        <dbReference type="SAM" id="Phobius"/>
    </source>
</evidence>